<reference evidence="2" key="1">
    <citation type="journal article" date="2021" name="G3 (Bethesda)">
        <title>Genome and transcriptome analysis of the beet armyworm Spodoptera exigua reveals targets for pest control. .</title>
        <authorList>
            <person name="Simon S."/>
            <person name="Breeschoten T."/>
            <person name="Jansen H.J."/>
            <person name="Dirks R.P."/>
            <person name="Schranz M.E."/>
            <person name="Ros V.I.D."/>
        </authorList>
    </citation>
    <scope>NUCLEOTIDE SEQUENCE</scope>
    <source>
        <strain evidence="2">TB_SE_WUR_2020</strain>
    </source>
</reference>
<evidence type="ECO:0000313" key="2">
    <source>
        <dbReference type="EMBL" id="KAH9640375.1"/>
    </source>
</evidence>
<dbReference type="Proteomes" id="UP000814243">
    <property type="component" value="Unassembled WGS sequence"/>
</dbReference>
<dbReference type="AlphaFoldDB" id="A0A922MN80"/>
<dbReference type="GO" id="GO:0007015">
    <property type="term" value="P:actin filament organization"/>
    <property type="evidence" value="ECO:0007669"/>
    <property type="project" value="TreeGrafter"/>
</dbReference>
<evidence type="ECO:0000313" key="3">
    <source>
        <dbReference type="Proteomes" id="UP000814243"/>
    </source>
</evidence>
<dbReference type="InterPro" id="IPR015505">
    <property type="entry name" value="Coronin"/>
</dbReference>
<proteinExistence type="predicted"/>
<dbReference type="Pfam" id="PF16300">
    <property type="entry name" value="WD40_4"/>
    <property type="match status" value="1"/>
</dbReference>
<dbReference type="PANTHER" id="PTHR10856">
    <property type="entry name" value="CORONIN"/>
    <property type="match status" value="1"/>
</dbReference>
<dbReference type="GO" id="GO:0051015">
    <property type="term" value="F:actin filament binding"/>
    <property type="evidence" value="ECO:0007669"/>
    <property type="project" value="TreeGrafter"/>
</dbReference>
<sequence>MSERQYSLRTPDALGEPIVTVEIDTSNGVTPEPPFVHYINTFQTPDPQRGIGMMPKRGCDVATCEIAKFYRLNNSGLCQVVSMTVPRKSELFQEDLYPDTLSDEASLTADEWLAGEDAEPCTMSLKEKQLSDLVDEIRKLKSVIVKQENRIRALEATVKAAPPPPAAAPSPQPPAATESHNHEDDAMAPDEV</sequence>
<gene>
    <name evidence="2" type="ORF">HF086_003061</name>
</gene>
<evidence type="ECO:0000256" key="1">
    <source>
        <dbReference type="SAM" id="MobiDB-lite"/>
    </source>
</evidence>
<comment type="caution">
    <text evidence="2">The sequence shown here is derived from an EMBL/GenBank/DDBJ whole genome shotgun (WGS) entry which is preliminary data.</text>
</comment>
<dbReference type="SMART" id="SM01167">
    <property type="entry name" value="DUF1900"/>
    <property type="match status" value="1"/>
</dbReference>
<accession>A0A922MN80</accession>
<name>A0A922MN80_SPOEX</name>
<dbReference type="Gene3D" id="2.130.10.10">
    <property type="entry name" value="YVTN repeat-like/Quinoprotein amine dehydrogenase"/>
    <property type="match status" value="1"/>
</dbReference>
<feature type="region of interest" description="Disordered" evidence="1">
    <location>
        <begin position="156"/>
        <end position="192"/>
    </location>
</feature>
<dbReference type="InterPro" id="IPR015943">
    <property type="entry name" value="WD40/YVTN_repeat-like_dom_sf"/>
</dbReference>
<dbReference type="EMBL" id="JACEFF010000283">
    <property type="protein sequence ID" value="KAH9640375.1"/>
    <property type="molecule type" value="Genomic_DNA"/>
</dbReference>
<feature type="compositionally biased region" description="Pro residues" evidence="1">
    <location>
        <begin position="161"/>
        <end position="174"/>
    </location>
</feature>
<dbReference type="PANTHER" id="PTHR10856:SF0">
    <property type="entry name" value="CORONIN"/>
    <property type="match status" value="1"/>
</dbReference>
<organism evidence="2 3">
    <name type="scientific">Spodoptera exigua</name>
    <name type="common">Beet armyworm</name>
    <name type="synonym">Noctua fulgens</name>
    <dbReference type="NCBI Taxonomy" id="7107"/>
    <lineage>
        <taxon>Eukaryota</taxon>
        <taxon>Metazoa</taxon>
        <taxon>Ecdysozoa</taxon>
        <taxon>Arthropoda</taxon>
        <taxon>Hexapoda</taxon>
        <taxon>Insecta</taxon>
        <taxon>Pterygota</taxon>
        <taxon>Neoptera</taxon>
        <taxon>Endopterygota</taxon>
        <taxon>Lepidoptera</taxon>
        <taxon>Glossata</taxon>
        <taxon>Ditrysia</taxon>
        <taxon>Noctuoidea</taxon>
        <taxon>Noctuidae</taxon>
        <taxon>Amphipyrinae</taxon>
        <taxon>Spodoptera</taxon>
    </lineage>
</organism>
<protein>
    <submittedName>
        <fullName evidence="2">Uncharacterized protein</fullName>
    </submittedName>
</protein>